<sequence length="101" mass="11053">MQIAICIALGIVGILIGGMYGGFPLKTTEMTRKQESYGSTLGVIALGITVLLILLGMNLESYIFIAAVIIGFVITKIPPIHLWLISKFKIFTPKKSKKTRK</sequence>
<comment type="caution">
    <text evidence="2">The sequence shown here is derived from an EMBL/GenBank/DDBJ whole genome shotgun (WGS) entry which is preliminary data.</text>
</comment>
<reference evidence="3" key="1">
    <citation type="journal article" date="2019" name="Int. J. Syst. Evol. Microbiol.">
        <title>The Global Catalogue of Microorganisms (GCM) 10K type strain sequencing project: providing services to taxonomists for standard genome sequencing and annotation.</title>
        <authorList>
            <consortium name="The Broad Institute Genomics Platform"/>
            <consortium name="The Broad Institute Genome Sequencing Center for Infectious Disease"/>
            <person name="Wu L."/>
            <person name="Ma J."/>
        </authorList>
    </citation>
    <scope>NUCLEOTIDE SEQUENCE [LARGE SCALE GENOMIC DNA]</scope>
    <source>
        <strain evidence="3">CCM 8604</strain>
    </source>
</reference>
<keyword evidence="1" id="KW-0812">Transmembrane</keyword>
<dbReference type="Proteomes" id="UP001597036">
    <property type="component" value="Unassembled WGS sequence"/>
</dbReference>
<evidence type="ECO:0000256" key="1">
    <source>
        <dbReference type="SAM" id="Phobius"/>
    </source>
</evidence>
<feature type="transmembrane region" description="Helical" evidence="1">
    <location>
        <begin position="37"/>
        <end position="56"/>
    </location>
</feature>
<dbReference type="RefSeq" id="WP_377938130.1">
    <property type="nucleotide sequence ID" value="NZ_JBHTHQ010000012.1"/>
</dbReference>
<organism evidence="2 3">
    <name type="scientific">Alloscardovia venturai</name>
    <dbReference type="NCBI Taxonomy" id="1769421"/>
    <lineage>
        <taxon>Bacteria</taxon>
        <taxon>Bacillati</taxon>
        <taxon>Actinomycetota</taxon>
        <taxon>Actinomycetes</taxon>
        <taxon>Bifidobacteriales</taxon>
        <taxon>Bifidobacteriaceae</taxon>
        <taxon>Alloscardovia</taxon>
    </lineage>
</organism>
<evidence type="ECO:0000313" key="2">
    <source>
        <dbReference type="EMBL" id="MFD0704545.1"/>
    </source>
</evidence>
<keyword evidence="1" id="KW-0472">Membrane</keyword>
<name>A0ABW2Y5C3_9BIFI</name>
<keyword evidence="3" id="KW-1185">Reference proteome</keyword>
<accession>A0ABW2Y5C3</accession>
<proteinExistence type="predicted"/>
<gene>
    <name evidence="2" type="ORF">ACFQY8_02110</name>
</gene>
<feature type="transmembrane region" description="Helical" evidence="1">
    <location>
        <begin position="6"/>
        <end position="25"/>
    </location>
</feature>
<evidence type="ECO:0000313" key="3">
    <source>
        <dbReference type="Proteomes" id="UP001597036"/>
    </source>
</evidence>
<feature type="transmembrane region" description="Helical" evidence="1">
    <location>
        <begin position="62"/>
        <end position="85"/>
    </location>
</feature>
<dbReference type="EMBL" id="JBHTHQ010000012">
    <property type="protein sequence ID" value="MFD0704545.1"/>
    <property type="molecule type" value="Genomic_DNA"/>
</dbReference>
<keyword evidence="1" id="KW-1133">Transmembrane helix</keyword>
<protein>
    <submittedName>
        <fullName evidence="2">Uncharacterized protein</fullName>
    </submittedName>
</protein>